<dbReference type="STRING" id="415015.SAMN05660462_01563"/>
<accession>A0A1H3PMI7</accession>
<protein>
    <recommendedName>
        <fullName evidence="3">UPF0122 protein SAMN05660462_01563</fullName>
    </recommendedName>
</protein>
<gene>
    <name evidence="4" type="ORF">SAMN05660462_01563</name>
</gene>
<keyword evidence="5" id="KW-1185">Reference proteome</keyword>
<sequence>MFEKVVQIGLLFDFYGKLLNHKQYTAIELYYIHDLSLSEIGEHIGISRQGVHDLIKRTENKLYFYEETLGLVNKFFNYKEKAKQILEYTEEIIKYDDDKKPIIIRGNIEKIKEIALEILEIDQEVK</sequence>
<dbReference type="SUPFAM" id="SSF88659">
    <property type="entry name" value="Sigma3 and sigma4 domains of RNA polymerase sigma factors"/>
    <property type="match status" value="1"/>
</dbReference>
<dbReference type="OrthoDB" id="6392at2"/>
<dbReference type="EMBL" id="FNQE01000015">
    <property type="protein sequence ID" value="SDZ02267.1"/>
    <property type="molecule type" value="Genomic_DNA"/>
</dbReference>
<dbReference type="Proteomes" id="UP000198625">
    <property type="component" value="Unassembled WGS sequence"/>
</dbReference>
<organism evidence="4 5">
    <name type="scientific">Proteiniborus ethanoligenes</name>
    <dbReference type="NCBI Taxonomy" id="415015"/>
    <lineage>
        <taxon>Bacteria</taxon>
        <taxon>Bacillati</taxon>
        <taxon>Bacillota</taxon>
        <taxon>Clostridia</taxon>
        <taxon>Eubacteriales</taxon>
        <taxon>Proteiniborus</taxon>
    </lineage>
</organism>
<dbReference type="HAMAP" id="MF_00245">
    <property type="entry name" value="UPF0122"/>
    <property type="match status" value="1"/>
</dbReference>
<evidence type="ECO:0000256" key="2">
    <source>
        <dbReference type="ARBA" id="ARBA00024764"/>
    </source>
</evidence>
<reference evidence="4 5" key="1">
    <citation type="submission" date="2016-10" db="EMBL/GenBank/DDBJ databases">
        <authorList>
            <person name="de Groot N.N."/>
        </authorList>
    </citation>
    <scope>NUCLEOTIDE SEQUENCE [LARGE SCALE GENOMIC DNA]</scope>
    <source>
        <strain evidence="4 5">DSM 21650</strain>
    </source>
</reference>
<dbReference type="Pfam" id="PF04297">
    <property type="entry name" value="UPF0122"/>
    <property type="match status" value="1"/>
</dbReference>
<proteinExistence type="inferred from homology"/>
<dbReference type="AlphaFoldDB" id="A0A1H3PMI7"/>
<dbReference type="InterPro" id="IPR054831">
    <property type="entry name" value="UPF0122_fam_protein"/>
</dbReference>
<dbReference type="RefSeq" id="WP_091729506.1">
    <property type="nucleotide sequence ID" value="NZ_FNQE01000015.1"/>
</dbReference>
<dbReference type="Gene3D" id="1.10.10.10">
    <property type="entry name" value="Winged helix-like DNA-binding domain superfamily/Winged helix DNA-binding domain"/>
    <property type="match status" value="1"/>
</dbReference>
<dbReference type="InterPro" id="IPR007394">
    <property type="entry name" value="UPF0122"/>
</dbReference>
<name>A0A1H3PMI7_9FIRM</name>
<comment type="function">
    <text evidence="2 3">Might take part in the signal recognition particle (SRP) pathway. This is inferred from the conservation of its genetic proximity to ftsY/ffh. May be a regulatory protein.</text>
</comment>
<dbReference type="InterPro" id="IPR013324">
    <property type="entry name" value="RNA_pol_sigma_r3/r4-like"/>
</dbReference>
<dbReference type="NCBIfam" id="NF045758">
    <property type="entry name" value="YlxM"/>
    <property type="match status" value="1"/>
</dbReference>
<evidence type="ECO:0000256" key="3">
    <source>
        <dbReference type="HAMAP-Rule" id="MF_00245"/>
    </source>
</evidence>
<dbReference type="PANTHER" id="PTHR40083">
    <property type="entry name" value="UPF0122 PROTEIN CBO2450/CLC_2298"/>
    <property type="match status" value="1"/>
</dbReference>
<dbReference type="PANTHER" id="PTHR40083:SF1">
    <property type="entry name" value="UPF0122 PROTEIN YLXM"/>
    <property type="match status" value="1"/>
</dbReference>
<evidence type="ECO:0000313" key="4">
    <source>
        <dbReference type="EMBL" id="SDZ02267.1"/>
    </source>
</evidence>
<evidence type="ECO:0000313" key="5">
    <source>
        <dbReference type="Proteomes" id="UP000198625"/>
    </source>
</evidence>
<dbReference type="InterPro" id="IPR036388">
    <property type="entry name" value="WH-like_DNA-bd_sf"/>
</dbReference>
<evidence type="ECO:0000256" key="1">
    <source>
        <dbReference type="ARBA" id="ARBA00008720"/>
    </source>
</evidence>
<comment type="similarity">
    <text evidence="1 3">Belongs to the UPF0122 family.</text>
</comment>